<organism evidence="1">
    <name type="scientific">Candidatus Methanophagaceae archaeon ANME-1 ERB6</name>
    <dbReference type="NCBI Taxonomy" id="2759912"/>
    <lineage>
        <taxon>Archaea</taxon>
        <taxon>Methanobacteriati</taxon>
        <taxon>Methanobacteriota</taxon>
        <taxon>Stenosarchaea group</taxon>
        <taxon>Methanomicrobia</taxon>
        <taxon>Candidatus Methanophagales</taxon>
        <taxon>Candidatus Methanophagaceae</taxon>
    </lineage>
</organism>
<evidence type="ECO:0008006" key="2">
    <source>
        <dbReference type="Google" id="ProtNLM"/>
    </source>
</evidence>
<accession>A0A7G9YY74</accession>
<evidence type="ECO:0000313" key="1">
    <source>
        <dbReference type="EMBL" id="QNO52958.1"/>
    </source>
</evidence>
<reference evidence="1" key="1">
    <citation type="submission" date="2020-06" db="EMBL/GenBank/DDBJ databases">
        <title>Unique genomic features of the anaerobic methanotrophic archaea.</title>
        <authorList>
            <person name="Chadwick G.L."/>
            <person name="Skennerton C.T."/>
            <person name="Laso-Perez R."/>
            <person name="Leu A.O."/>
            <person name="Speth D.R."/>
            <person name="Yu H."/>
            <person name="Morgan-Lang C."/>
            <person name="Hatzenpichler R."/>
            <person name="Goudeau D."/>
            <person name="Malmstrom R."/>
            <person name="Brazelton W.J."/>
            <person name="Woyke T."/>
            <person name="Hallam S.J."/>
            <person name="Tyson G.W."/>
            <person name="Wegener G."/>
            <person name="Boetius A."/>
            <person name="Orphan V."/>
        </authorList>
    </citation>
    <scope>NUCLEOTIDE SEQUENCE</scope>
</reference>
<dbReference type="AlphaFoldDB" id="A0A7G9YY74"/>
<dbReference type="InterPro" id="IPR008482">
    <property type="entry name" value="DUF763"/>
</dbReference>
<dbReference type="Pfam" id="PF05559">
    <property type="entry name" value="DUF763"/>
    <property type="match status" value="1"/>
</dbReference>
<dbReference type="PANTHER" id="PTHR38597">
    <property type="entry name" value="BLL3834 PROTEIN"/>
    <property type="match status" value="1"/>
</dbReference>
<gene>
    <name evidence="1" type="ORF">IEHOEKMD_00030</name>
</gene>
<dbReference type="PANTHER" id="PTHR38597:SF1">
    <property type="entry name" value="BLL3834 PROTEIN"/>
    <property type="match status" value="1"/>
</dbReference>
<name>A0A7G9YY74_9EURY</name>
<dbReference type="EMBL" id="MT631526">
    <property type="protein sequence ID" value="QNO52958.1"/>
    <property type="molecule type" value="Genomic_DNA"/>
</dbReference>
<protein>
    <recommendedName>
        <fullName evidence="2">DUF763 domain-containing protein</fullName>
    </recommendedName>
</protein>
<proteinExistence type="predicted"/>
<sequence>MNRSGVVDLPLHGGTAPYWLVKRMKSLAHAMFKTIIDEYGVDGAIKKLADPLWFQSLSCALAYDWHSSGTTTVVCGVLKSVIDPEEFGIGIAGGKGKASRNTLSDIDSIAEKLRLGDGKIEELKYASRISAKVDNACVQDNYQLYHHSMVISEKGEWAVIQQGMNPRNRYARRYHWLSSSVERYDEEPHQGIVGVMHENVLDLTAKKSRGCRGMSVDLAKTAPRELERLYKSLGGGRRRIIEKGQRTLFNFDNVLSSDAAAKVEDERSRELVYQLPRRVNWDALRVAYDNQPENYEQFLYIRGVGPATVRALALVSELIYGEPASWRDPVKFSFAFGGKDGVPYPVDRRTMDETTEILSNAVKEARTRMKNIY</sequence>